<feature type="transmembrane region" description="Helical" evidence="6">
    <location>
        <begin position="198"/>
        <end position="218"/>
    </location>
</feature>
<dbReference type="Proteomes" id="UP000078543">
    <property type="component" value="Unassembled WGS sequence"/>
</dbReference>
<dbReference type="InterPro" id="IPR015414">
    <property type="entry name" value="TMEM64"/>
</dbReference>
<proteinExistence type="inferred from homology"/>
<gene>
    <name evidence="8" type="ORF">A6A05_13545</name>
</gene>
<keyword evidence="3 6" id="KW-0812">Transmembrane</keyword>
<dbReference type="PANTHER" id="PTHR12677:SF59">
    <property type="entry name" value="GOLGI APPARATUS MEMBRANE PROTEIN TVP38-RELATED"/>
    <property type="match status" value="1"/>
</dbReference>
<dbReference type="STRING" id="1437059.A6A05_13545"/>
<evidence type="ECO:0000313" key="9">
    <source>
        <dbReference type="Proteomes" id="UP000078543"/>
    </source>
</evidence>
<evidence type="ECO:0000256" key="3">
    <source>
        <dbReference type="ARBA" id="ARBA00022692"/>
    </source>
</evidence>
<evidence type="ECO:0000313" key="8">
    <source>
        <dbReference type="EMBL" id="OAN49522.1"/>
    </source>
</evidence>
<name>A0A178MLA6_9PROT</name>
<sequence>MTQAALRPSIWRPRVLVRGIVLIVTLAALGLLFEGLGLKHLLEQGWIDEHIRGQGLTGEALFVVVGALFTAVGLPRQVVAFLAGYAFGIVIGTGLALLATVTGAVGVFFYARFMARSFLARKFPDKVSKLDSFLADNTLGMALVLRLAPFTHNLTTNLVAGVSGVRPLPFFAGSALGYLPQTIVFALLGGGIELDPVISTAVSVVLFAVSTVLGLLLWRRYRKDRDEGDVS</sequence>
<feature type="transmembrane region" description="Helical" evidence="6">
    <location>
        <begin position="56"/>
        <end position="74"/>
    </location>
</feature>
<evidence type="ECO:0000256" key="4">
    <source>
        <dbReference type="ARBA" id="ARBA00022989"/>
    </source>
</evidence>
<comment type="similarity">
    <text evidence="6">Belongs to the TVP38/TMEM64 family.</text>
</comment>
<comment type="subcellular location">
    <subcellularLocation>
        <location evidence="1 6">Cell membrane</location>
        <topology evidence="1 6">Multi-pass membrane protein</topology>
    </subcellularLocation>
</comment>
<organism evidence="8 9">
    <name type="scientific">Magnetospirillum moscoviense</name>
    <dbReference type="NCBI Taxonomy" id="1437059"/>
    <lineage>
        <taxon>Bacteria</taxon>
        <taxon>Pseudomonadati</taxon>
        <taxon>Pseudomonadota</taxon>
        <taxon>Alphaproteobacteria</taxon>
        <taxon>Rhodospirillales</taxon>
        <taxon>Rhodospirillaceae</taxon>
        <taxon>Magnetospirillum</taxon>
    </lineage>
</organism>
<keyword evidence="4 6" id="KW-1133">Transmembrane helix</keyword>
<dbReference type="GO" id="GO:0005886">
    <property type="term" value="C:plasma membrane"/>
    <property type="evidence" value="ECO:0007669"/>
    <property type="project" value="UniProtKB-SubCell"/>
</dbReference>
<evidence type="ECO:0000256" key="5">
    <source>
        <dbReference type="ARBA" id="ARBA00023136"/>
    </source>
</evidence>
<accession>A0A178MLA6</accession>
<dbReference type="AlphaFoldDB" id="A0A178MLA6"/>
<keyword evidence="9" id="KW-1185">Reference proteome</keyword>
<feature type="transmembrane region" description="Helical" evidence="6">
    <location>
        <begin position="86"/>
        <end position="111"/>
    </location>
</feature>
<keyword evidence="2 6" id="KW-1003">Cell membrane</keyword>
<dbReference type="EMBL" id="LWQU01000147">
    <property type="protein sequence ID" value="OAN49522.1"/>
    <property type="molecule type" value="Genomic_DNA"/>
</dbReference>
<keyword evidence="5 6" id="KW-0472">Membrane</keyword>
<feature type="transmembrane region" description="Helical" evidence="6">
    <location>
        <begin position="15"/>
        <end position="36"/>
    </location>
</feature>
<reference evidence="8 9" key="1">
    <citation type="submission" date="2016-04" db="EMBL/GenBank/DDBJ databases">
        <title>Draft genome sequence of freshwater magnetotactic bacteria Magnetospirillum marisnigri SP-1 and Magnetospirillum moscoviense BB-1.</title>
        <authorList>
            <person name="Koziaeva V."/>
            <person name="Dziuba M.V."/>
            <person name="Ivanov T.M."/>
            <person name="Kuznetsov B."/>
            <person name="Grouzdev D.S."/>
        </authorList>
    </citation>
    <scope>NUCLEOTIDE SEQUENCE [LARGE SCALE GENOMIC DNA]</scope>
    <source>
        <strain evidence="8 9">BB-1</strain>
    </source>
</reference>
<comment type="caution">
    <text evidence="8">The sequence shown here is derived from an EMBL/GenBank/DDBJ whole genome shotgun (WGS) entry which is preliminary data.</text>
</comment>
<evidence type="ECO:0000256" key="2">
    <source>
        <dbReference type="ARBA" id="ARBA00022475"/>
    </source>
</evidence>
<evidence type="ECO:0000256" key="6">
    <source>
        <dbReference type="RuleBase" id="RU366058"/>
    </source>
</evidence>
<dbReference type="RefSeq" id="WP_172822276.1">
    <property type="nucleotide sequence ID" value="NZ_LWQU01000147.1"/>
</dbReference>
<protein>
    <recommendedName>
        <fullName evidence="6">TVP38/TMEM64 family membrane protein</fullName>
    </recommendedName>
</protein>
<feature type="transmembrane region" description="Helical" evidence="6">
    <location>
        <begin position="170"/>
        <end position="192"/>
    </location>
</feature>
<evidence type="ECO:0000259" key="7">
    <source>
        <dbReference type="Pfam" id="PF09335"/>
    </source>
</evidence>
<dbReference type="InterPro" id="IPR032816">
    <property type="entry name" value="VTT_dom"/>
</dbReference>
<dbReference type="Pfam" id="PF09335">
    <property type="entry name" value="VTT_dom"/>
    <property type="match status" value="1"/>
</dbReference>
<feature type="domain" description="VTT" evidence="7">
    <location>
        <begin position="74"/>
        <end position="189"/>
    </location>
</feature>
<dbReference type="PANTHER" id="PTHR12677">
    <property type="entry name" value="GOLGI APPARATUS MEMBRANE PROTEIN TVP38-RELATED"/>
    <property type="match status" value="1"/>
</dbReference>
<evidence type="ECO:0000256" key="1">
    <source>
        <dbReference type="ARBA" id="ARBA00004651"/>
    </source>
</evidence>